<comment type="caution">
    <text evidence="2">The sequence shown here is derived from an EMBL/GenBank/DDBJ whole genome shotgun (WGS) entry which is preliminary data.</text>
</comment>
<evidence type="ECO:0000313" key="3">
    <source>
        <dbReference type="Proteomes" id="UP001558613"/>
    </source>
</evidence>
<reference evidence="2 3" key="1">
    <citation type="submission" date="2023-09" db="EMBL/GenBank/DDBJ databases">
        <authorList>
            <person name="Wang M."/>
        </authorList>
    </citation>
    <scope>NUCLEOTIDE SEQUENCE [LARGE SCALE GENOMIC DNA]</scope>
    <source>
        <strain evidence="2">GT-2023</strain>
        <tissue evidence="2">Liver</tissue>
    </source>
</reference>
<organism evidence="2 3">
    <name type="scientific">Cirrhinus molitorella</name>
    <name type="common">mud carp</name>
    <dbReference type="NCBI Taxonomy" id="172907"/>
    <lineage>
        <taxon>Eukaryota</taxon>
        <taxon>Metazoa</taxon>
        <taxon>Chordata</taxon>
        <taxon>Craniata</taxon>
        <taxon>Vertebrata</taxon>
        <taxon>Euteleostomi</taxon>
        <taxon>Actinopterygii</taxon>
        <taxon>Neopterygii</taxon>
        <taxon>Teleostei</taxon>
        <taxon>Ostariophysi</taxon>
        <taxon>Cypriniformes</taxon>
        <taxon>Cyprinidae</taxon>
        <taxon>Labeoninae</taxon>
        <taxon>Labeonini</taxon>
        <taxon>Cirrhinus</taxon>
    </lineage>
</organism>
<gene>
    <name evidence="2" type="ORF">QQF64_015028</name>
</gene>
<sequence length="79" mass="8261">MVLAPPSLSSTRNYRHTVSPGSLISPGLPWTDVDLPVPSALPSPLAPSSSLVPPASPLSSRFWRAGVRQSSAPTLTKNT</sequence>
<accession>A0ABR3NTS5</accession>
<feature type="region of interest" description="Disordered" evidence="1">
    <location>
        <begin position="1"/>
        <end position="28"/>
    </location>
</feature>
<proteinExistence type="predicted"/>
<name>A0ABR3NTS5_9TELE</name>
<evidence type="ECO:0000313" key="2">
    <source>
        <dbReference type="EMBL" id="KAL1280428.1"/>
    </source>
</evidence>
<dbReference type="Proteomes" id="UP001558613">
    <property type="component" value="Unassembled WGS sequence"/>
</dbReference>
<evidence type="ECO:0000256" key="1">
    <source>
        <dbReference type="SAM" id="MobiDB-lite"/>
    </source>
</evidence>
<keyword evidence="3" id="KW-1185">Reference proteome</keyword>
<protein>
    <submittedName>
        <fullName evidence="2">Uncharacterized protein</fullName>
    </submittedName>
</protein>
<dbReference type="EMBL" id="JAYMGO010000002">
    <property type="protein sequence ID" value="KAL1280428.1"/>
    <property type="molecule type" value="Genomic_DNA"/>
</dbReference>